<dbReference type="HOGENOM" id="CLU_090940_1_1_0"/>
<evidence type="ECO:0000256" key="4">
    <source>
        <dbReference type="ARBA" id="ARBA00019595"/>
    </source>
</evidence>
<dbReference type="AlphaFoldDB" id="I0IP27"/>
<dbReference type="Pfam" id="PF00908">
    <property type="entry name" value="dTDP_sugar_isom"/>
    <property type="match status" value="1"/>
</dbReference>
<gene>
    <name evidence="8" type="ordered locus">LFE_1343</name>
</gene>
<dbReference type="GO" id="GO:0008830">
    <property type="term" value="F:dTDP-4-dehydrorhamnose 3,5-epimerase activity"/>
    <property type="evidence" value="ECO:0007669"/>
    <property type="project" value="UniProtKB-EC"/>
</dbReference>
<keyword evidence="9" id="KW-1185">Reference proteome</keyword>
<dbReference type="KEGG" id="lfc:LFE_1343"/>
<dbReference type="GO" id="GO:0019305">
    <property type="term" value="P:dTDP-rhamnose biosynthetic process"/>
    <property type="evidence" value="ECO:0007669"/>
    <property type="project" value="TreeGrafter"/>
</dbReference>
<dbReference type="OrthoDB" id="9800680at2"/>
<evidence type="ECO:0000256" key="1">
    <source>
        <dbReference type="ARBA" id="ARBA00001298"/>
    </source>
</evidence>
<dbReference type="EMBL" id="AP012342">
    <property type="protein sequence ID" value="BAM07026.1"/>
    <property type="molecule type" value="Genomic_DNA"/>
</dbReference>
<dbReference type="RefSeq" id="WP_014449514.1">
    <property type="nucleotide sequence ID" value="NC_017094.1"/>
</dbReference>
<name>I0IP27_LEPFC</name>
<reference evidence="8 9" key="1">
    <citation type="journal article" date="2012" name="J. Bacteriol.">
        <title>Complete Genome Sequence of Leptospirillum ferrooxidans Strain C2-3, Isolated from a Fresh Volcanic Ash Deposit on the Island of Miyake, Japan.</title>
        <authorList>
            <person name="Fujimura R."/>
            <person name="Sato Y."/>
            <person name="Nishizawa T."/>
            <person name="Oshima K."/>
            <person name="Kim S.-W."/>
            <person name="Hattori M."/>
            <person name="Kamijo T."/>
            <person name="Ohta H."/>
        </authorList>
    </citation>
    <scope>NUCLEOTIDE SEQUENCE [LARGE SCALE GENOMIC DNA]</scope>
    <source>
        <strain evidence="8 9">C2-3</strain>
    </source>
</reference>
<evidence type="ECO:0000256" key="6">
    <source>
        <dbReference type="ARBA" id="ARBA00031424"/>
    </source>
</evidence>
<organism evidence="8 9">
    <name type="scientific">Leptospirillum ferrooxidans (strain C2-3)</name>
    <dbReference type="NCBI Taxonomy" id="1162668"/>
    <lineage>
        <taxon>Bacteria</taxon>
        <taxon>Pseudomonadati</taxon>
        <taxon>Nitrospirota</taxon>
        <taxon>Nitrospiria</taxon>
        <taxon>Nitrospirales</taxon>
        <taxon>Nitrospiraceae</taxon>
        <taxon>Leptospirillum</taxon>
    </lineage>
</organism>
<dbReference type="PANTHER" id="PTHR21047:SF2">
    <property type="entry name" value="THYMIDINE DIPHOSPHO-4-KETO-RHAMNOSE 3,5-EPIMERASE"/>
    <property type="match status" value="1"/>
</dbReference>
<evidence type="ECO:0000256" key="3">
    <source>
        <dbReference type="ARBA" id="ARBA00012098"/>
    </source>
</evidence>
<accession>I0IP27</accession>
<evidence type="ECO:0000313" key="8">
    <source>
        <dbReference type="EMBL" id="BAM07026.1"/>
    </source>
</evidence>
<dbReference type="EC" id="5.1.3.13" evidence="3"/>
<dbReference type="GO" id="GO:0005829">
    <property type="term" value="C:cytosol"/>
    <property type="evidence" value="ECO:0007669"/>
    <property type="project" value="TreeGrafter"/>
</dbReference>
<dbReference type="eggNOG" id="COG1898">
    <property type="taxonomic scope" value="Bacteria"/>
</dbReference>
<dbReference type="InterPro" id="IPR014710">
    <property type="entry name" value="RmlC-like_jellyroll"/>
</dbReference>
<dbReference type="SUPFAM" id="SSF51182">
    <property type="entry name" value="RmlC-like cupins"/>
    <property type="match status" value="1"/>
</dbReference>
<dbReference type="InterPro" id="IPR000888">
    <property type="entry name" value="RmlC-like"/>
</dbReference>
<reference evidence="9" key="2">
    <citation type="submission" date="2012-03" db="EMBL/GenBank/DDBJ databases">
        <title>The complete genome sequence of the pioneer microbe on fresh volcanic deposit, Leptospirillum ferrooxidans strain C2-3.</title>
        <authorList>
            <person name="Fujimura R."/>
            <person name="Sato Y."/>
            <person name="Nishizawa T."/>
            <person name="Nanba K."/>
            <person name="Oshima K."/>
            <person name="Hattori M."/>
            <person name="Kamijo T."/>
            <person name="Ohta H."/>
        </authorList>
    </citation>
    <scope>NUCLEOTIDE SEQUENCE [LARGE SCALE GENOMIC DNA]</scope>
    <source>
        <strain evidence="9">C2-3</strain>
    </source>
</reference>
<evidence type="ECO:0000313" key="9">
    <source>
        <dbReference type="Proteomes" id="UP000007382"/>
    </source>
</evidence>
<dbReference type="Gene3D" id="2.60.120.10">
    <property type="entry name" value="Jelly Rolls"/>
    <property type="match status" value="1"/>
</dbReference>
<sequence>MKLIKRLSLNGVVLLEPNEELNSYCYSNVSYNNDDFDSLIGKKVSFTEDRVFSLKQAEIQGLHYQIQDTQGTLITVLRGEVYCVAVDIMKNSRFLGHWRGEVLSQKNHTQMWIPEGYARGWLSLTNETLIYSKYTKKCNEYYQRYIHHDDPIIGIKWPLIPYEYPIALGYIVNNKDGHYKKLKDSELLEVTNE</sequence>
<evidence type="ECO:0000256" key="7">
    <source>
        <dbReference type="ARBA" id="ARBA00033311"/>
    </source>
</evidence>
<comment type="catalytic activity">
    <reaction evidence="1">
        <text>dTDP-4-dehydro-6-deoxy-alpha-D-glucose = dTDP-4-dehydro-beta-L-rhamnose</text>
        <dbReference type="Rhea" id="RHEA:16969"/>
        <dbReference type="ChEBI" id="CHEBI:57649"/>
        <dbReference type="ChEBI" id="CHEBI:62830"/>
        <dbReference type="EC" id="5.1.3.13"/>
    </reaction>
</comment>
<dbReference type="GO" id="GO:0000271">
    <property type="term" value="P:polysaccharide biosynthetic process"/>
    <property type="evidence" value="ECO:0007669"/>
    <property type="project" value="TreeGrafter"/>
</dbReference>
<evidence type="ECO:0000256" key="2">
    <source>
        <dbReference type="ARBA" id="ARBA00001997"/>
    </source>
</evidence>
<dbReference type="PANTHER" id="PTHR21047">
    <property type="entry name" value="DTDP-6-DEOXY-D-GLUCOSE-3,5 EPIMERASE"/>
    <property type="match status" value="1"/>
</dbReference>
<proteinExistence type="predicted"/>
<evidence type="ECO:0000256" key="5">
    <source>
        <dbReference type="ARBA" id="ARBA00029758"/>
    </source>
</evidence>
<protein>
    <recommendedName>
        <fullName evidence="4">dTDP-4-dehydrorhamnose 3,5-epimerase</fullName>
        <ecNumber evidence="3">5.1.3.13</ecNumber>
    </recommendedName>
    <alternativeName>
        <fullName evidence="6">Thymidine diphospho-4-keto-rhamnose 3,5-epimerase</fullName>
    </alternativeName>
    <alternativeName>
        <fullName evidence="5">dTDP-4-keto-6-deoxyglucose 3,5-epimerase</fullName>
    </alternativeName>
    <alternativeName>
        <fullName evidence="7">dTDP-6-deoxy-D-xylo-4-hexulose 3,5-epimerase</fullName>
    </alternativeName>
</protein>
<dbReference type="STRING" id="1162668.LFE_1343"/>
<dbReference type="Proteomes" id="UP000007382">
    <property type="component" value="Chromosome"/>
</dbReference>
<dbReference type="InterPro" id="IPR011051">
    <property type="entry name" value="RmlC_Cupin_sf"/>
</dbReference>
<comment type="function">
    <text evidence="2">Catalyzes the epimerization of the C3' and C5'positions of dTDP-6-deoxy-D-xylo-4-hexulose, forming dTDP-6-deoxy-L-lyxo-4-hexulose.</text>
</comment>